<feature type="region of interest" description="Disordered" evidence="1">
    <location>
        <begin position="77"/>
        <end position="125"/>
    </location>
</feature>
<evidence type="ECO:0000256" key="1">
    <source>
        <dbReference type="SAM" id="MobiDB-lite"/>
    </source>
</evidence>
<feature type="compositionally biased region" description="Basic and acidic residues" evidence="1">
    <location>
        <begin position="1"/>
        <end position="12"/>
    </location>
</feature>
<evidence type="ECO:0000313" key="3">
    <source>
        <dbReference type="EMBL" id="KAK1752147.1"/>
    </source>
</evidence>
<dbReference type="InterPro" id="IPR025676">
    <property type="entry name" value="Clr5_dom"/>
</dbReference>
<comment type="caution">
    <text evidence="3">The sequence shown here is derived from an EMBL/GenBank/DDBJ whole genome shotgun (WGS) entry which is preliminary data.</text>
</comment>
<evidence type="ECO:0000259" key="2">
    <source>
        <dbReference type="Pfam" id="PF14420"/>
    </source>
</evidence>
<organism evidence="3 4">
    <name type="scientific">Echria macrotheca</name>
    <dbReference type="NCBI Taxonomy" id="438768"/>
    <lineage>
        <taxon>Eukaryota</taxon>
        <taxon>Fungi</taxon>
        <taxon>Dikarya</taxon>
        <taxon>Ascomycota</taxon>
        <taxon>Pezizomycotina</taxon>
        <taxon>Sordariomycetes</taxon>
        <taxon>Sordariomycetidae</taxon>
        <taxon>Sordariales</taxon>
        <taxon>Schizotheciaceae</taxon>
        <taxon>Echria</taxon>
    </lineage>
</organism>
<dbReference type="Pfam" id="PF14420">
    <property type="entry name" value="Clr5"/>
    <property type="match status" value="1"/>
</dbReference>
<accession>A0AAJ0B5Y5</accession>
<feature type="domain" description="Clr5" evidence="2">
    <location>
        <begin position="21"/>
        <end position="73"/>
    </location>
</feature>
<feature type="compositionally biased region" description="Acidic residues" evidence="1">
    <location>
        <begin position="103"/>
        <end position="120"/>
    </location>
</feature>
<dbReference type="AlphaFoldDB" id="A0AAJ0B5Y5"/>
<protein>
    <recommendedName>
        <fullName evidence="2">Clr5 domain-containing protein</fullName>
    </recommendedName>
</protein>
<dbReference type="EMBL" id="MU839840">
    <property type="protein sequence ID" value="KAK1752147.1"/>
    <property type="molecule type" value="Genomic_DNA"/>
</dbReference>
<keyword evidence="4" id="KW-1185">Reference proteome</keyword>
<gene>
    <name evidence="3" type="ORF">QBC47DRAFT_67443</name>
</gene>
<feature type="region of interest" description="Disordered" evidence="1">
    <location>
        <begin position="1"/>
        <end position="23"/>
    </location>
</feature>
<dbReference type="Proteomes" id="UP001239445">
    <property type="component" value="Unassembled WGS sequence"/>
</dbReference>
<reference evidence="3" key="1">
    <citation type="submission" date="2023-06" db="EMBL/GenBank/DDBJ databases">
        <title>Genome-scale phylogeny and comparative genomics of the fungal order Sordariales.</title>
        <authorList>
            <consortium name="Lawrence Berkeley National Laboratory"/>
            <person name="Hensen N."/>
            <person name="Bonometti L."/>
            <person name="Westerberg I."/>
            <person name="Brannstrom I.O."/>
            <person name="Guillou S."/>
            <person name="Cros-Aarteil S."/>
            <person name="Calhoun S."/>
            <person name="Haridas S."/>
            <person name="Kuo A."/>
            <person name="Mondo S."/>
            <person name="Pangilinan J."/>
            <person name="Riley R."/>
            <person name="Labutti K."/>
            <person name="Andreopoulos B."/>
            <person name="Lipzen A."/>
            <person name="Chen C."/>
            <person name="Yanf M."/>
            <person name="Daum C."/>
            <person name="Ng V."/>
            <person name="Clum A."/>
            <person name="Steindorff A."/>
            <person name="Ohm R."/>
            <person name="Martin F."/>
            <person name="Silar P."/>
            <person name="Natvig D."/>
            <person name="Lalanne C."/>
            <person name="Gautier V."/>
            <person name="Ament-Velasquez S.L."/>
            <person name="Kruys A."/>
            <person name="Hutchinson M.I."/>
            <person name="Powell A.J."/>
            <person name="Barry K."/>
            <person name="Miller A.N."/>
            <person name="Grigoriev I.V."/>
            <person name="Debuchy R."/>
            <person name="Gladieux P."/>
            <person name="Thoren M.H."/>
            <person name="Johannesson H."/>
        </authorList>
    </citation>
    <scope>NUCLEOTIDE SEQUENCE</scope>
    <source>
        <strain evidence="3">PSN4</strain>
    </source>
</reference>
<evidence type="ECO:0000313" key="4">
    <source>
        <dbReference type="Proteomes" id="UP001239445"/>
    </source>
</evidence>
<sequence>MVKNSSFKEFDPKRKKKRVPAEQWGPYKEIIKRKYVTEKKTLNQVKKEMEEEENFVAETRSYVHMLGKWEIVKYNVGSKKPPKGQSGSPDTVDGPSVVSNNNNDDDDDNDADLDDVEVDDDCNHDNESNFSLTSLELLRLLADVFLSVSDSGSFGVLVDLCNAHSGNILPELIACLRAVQTKHQADTARHLLQREVNNGNRVFEEGVDEAISPVALLVDIEVARTYDHHDDVPHAVGQIKMHLGRITTRDQDGSRRLRILERRGPTLDMPLLSLIGYLVKRSNETRNHTPGDAELINEDGITHQFVAHQLDGLHPPGYNSDNPARELPCIQQCIGFCDGILSSKKRFFIPGELCTLPPVYQIFGAIWGQWISLMASPGRRSEKNAWADESHGAQRQLGISATELLLTVVCMIMAKGAACRSPRNALAQARLGVSSVAGVGSMSPTAIFYLFLRQFRNNNEWRMLAPREPVRPLPAEQASNFRRFVWSTLRNPEVQFDFTQLVHPLWLATPEQIRSIEAVYHVSARPTSTFPSIM</sequence>
<name>A0AAJ0B5Y5_9PEZI</name>
<proteinExistence type="predicted"/>